<organism evidence="2 3">
    <name type="scientific">Deinococcus reticulitermitis</name>
    <dbReference type="NCBI Taxonomy" id="856736"/>
    <lineage>
        <taxon>Bacteria</taxon>
        <taxon>Thermotogati</taxon>
        <taxon>Deinococcota</taxon>
        <taxon>Deinococci</taxon>
        <taxon>Deinococcales</taxon>
        <taxon>Deinococcaceae</taxon>
        <taxon>Deinococcus</taxon>
    </lineage>
</organism>
<evidence type="ECO:0000313" key="3">
    <source>
        <dbReference type="Proteomes" id="UP000199223"/>
    </source>
</evidence>
<dbReference type="OrthoDB" id="103556at2"/>
<dbReference type="STRING" id="856736.SAMN04488058_12323"/>
<keyword evidence="3" id="KW-1185">Reference proteome</keyword>
<protein>
    <submittedName>
        <fullName evidence="2">Uncharacterized protein</fullName>
    </submittedName>
</protein>
<reference evidence="3" key="1">
    <citation type="submission" date="2016-10" db="EMBL/GenBank/DDBJ databases">
        <authorList>
            <person name="Varghese N."/>
            <person name="Submissions S."/>
        </authorList>
    </citation>
    <scope>NUCLEOTIDE SEQUENCE [LARGE SCALE GENOMIC DNA]</scope>
    <source>
        <strain evidence="3">CGMCC 1.10218</strain>
    </source>
</reference>
<evidence type="ECO:0000313" key="2">
    <source>
        <dbReference type="EMBL" id="SEJ85039.1"/>
    </source>
</evidence>
<name>A0A1H7C5I8_9DEIO</name>
<sequence length="108" mass="12267">MYFPESSAAQDQVKESGQVQDDWRAVQQLFHFILDTVSGLSPHFQVIISDHANLREDDRFQGAIREVWRDGHALIPQAWIEEWQESHPVPAPESEGDDEGENSAPELA</sequence>
<gene>
    <name evidence="2" type="ORF">SAMN04488058_12323</name>
</gene>
<dbReference type="Pfam" id="PF12532">
    <property type="entry name" value="DUF3732"/>
    <property type="match status" value="1"/>
</dbReference>
<dbReference type="InterPro" id="IPR022205">
    <property type="entry name" value="DUF3732"/>
</dbReference>
<dbReference type="RefSeq" id="WP_092265599.1">
    <property type="nucleotide sequence ID" value="NZ_FNZA01000023.1"/>
</dbReference>
<dbReference type="EMBL" id="FNZA01000023">
    <property type="protein sequence ID" value="SEJ85039.1"/>
    <property type="molecule type" value="Genomic_DNA"/>
</dbReference>
<dbReference type="AlphaFoldDB" id="A0A1H7C5I8"/>
<accession>A0A1H7C5I8</accession>
<proteinExistence type="predicted"/>
<dbReference type="Proteomes" id="UP000199223">
    <property type="component" value="Unassembled WGS sequence"/>
</dbReference>
<evidence type="ECO:0000256" key="1">
    <source>
        <dbReference type="SAM" id="MobiDB-lite"/>
    </source>
</evidence>
<feature type="region of interest" description="Disordered" evidence="1">
    <location>
        <begin position="82"/>
        <end position="108"/>
    </location>
</feature>